<keyword evidence="3" id="KW-1185">Reference proteome</keyword>
<name>A0AAW9SLS1_9BACT</name>
<organism evidence="2 3">
    <name type="scientific">Rapidithrix thailandica</name>
    <dbReference type="NCBI Taxonomy" id="413964"/>
    <lineage>
        <taxon>Bacteria</taxon>
        <taxon>Pseudomonadati</taxon>
        <taxon>Bacteroidota</taxon>
        <taxon>Cytophagia</taxon>
        <taxon>Cytophagales</taxon>
        <taxon>Flammeovirgaceae</taxon>
        <taxon>Rapidithrix</taxon>
    </lineage>
</organism>
<evidence type="ECO:0008006" key="4">
    <source>
        <dbReference type="Google" id="ProtNLM"/>
    </source>
</evidence>
<reference evidence="2 3" key="1">
    <citation type="submission" date="2024-04" db="EMBL/GenBank/DDBJ databases">
        <title>Novel genus in family Flammeovirgaceae.</title>
        <authorList>
            <person name="Nguyen T.H."/>
            <person name="Vuong T.Q."/>
            <person name="Le H."/>
            <person name="Kim S.-G."/>
        </authorList>
    </citation>
    <scope>NUCLEOTIDE SEQUENCE [LARGE SCALE GENOMIC DNA]</scope>
    <source>
        <strain evidence="2 3">JCM 23209</strain>
    </source>
</reference>
<dbReference type="RefSeq" id="WP_346824485.1">
    <property type="nucleotide sequence ID" value="NZ_JBDKWZ010000026.1"/>
</dbReference>
<evidence type="ECO:0000256" key="1">
    <source>
        <dbReference type="SAM" id="SignalP"/>
    </source>
</evidence>
<dbReference type="AlphaFoldDB" id="A0AAW9SLS1"/>
<evidence type="ECO:0000313" key="3">
    <source>
        <dbReference type="Proteomes" id="UP001403385"/>
    </source>
</evidence>
<dbReference type="EMBL" id="JBDKWZ010000026">
    <property type="protein sequence ID" value="MEN7551706.1"/>
    <property type="molecule type" value="Genomic_DNA"/>
</dbReference>
<sequence length="184" mass="21086">MNSLKLLLIAGLFLMVSSCKKDDPSIRVTDEQVNEIGNVLAKWGNSHCTMISIEEKDIVWQGPNAGGCSTIYFEYKTPDRDSFYDFEAFAKEMKKLGVEDSWIEREILFRKTYLNHENKVKANLKTLIESSGCDVENLYSQIRSMDTNINEEELRQYLNCLGKVEFTKGAWGQSNENTSLLEVF</sequence>
<dbReference type="PROSITE" id="PS51257">
    <property type="entry name" value="PROKAR_LIPOPROTEIN"/>
    <property type="match status" value="1"/>
</dbReference>
<accession>A0AAW9SLS1</accession>
<keyword evidence="1" id="KW-0732">Signal</keyword>
<proteinExistence type="predicted"/>
<dbReference type="Proteomes" id="UP001403385">
    <property type="component" value="Unassembled WGS sequence"/>
</dbReference>
<feature type="chain" id="PRO_5043454814" description="Lipoprotein" evidence="1">
    <location>
        <begin position="22"/>
        <end position="184"/>
    </location>
</feature>
<evidence type="ECO:0000313" key="2">
    <source>
        <dbReference type="EMBL" id="MEN7551706.1"/>
    </source>
</evidence>
<feature type="signal peptide" evidence="1">
    <location>
        <begin position="1"/>
        <end position="21"/>
    </location>
</feature>
<comment type="caution">
    <text evidence="2">The sequence shown here is derived from an EMBL/GenBank/DDBJ whole genome shotgun (WGS) entry which is preliminary data.</text>
</comment>
<gene>
    <name evidence="2" type="ORF">AAG747_27570</name>
</gene>
<protein>
    <recommendedName>
        <fullName evidence="4">Lipoprotein</fullName>
    </recommendedName>
</protein>